<proteinExistence type="predicted"/>
<evidence type="ECO:0000313" key="2">
    <source>
        <dbReference type="EMBL" id="MBW9052342.1"/>
    </source>
</evidence>
<dbReference type="InterPro" id="IPR014729">
    <property type="entry name" value="Rossmann-like_a/b/a_fold"/>
</dbReference>
<dbReference type="Proteomes" id="UP000717752">
    <property type="component" value="Unassembled WGS sequence"/>
</dbReference>
<feature type="domain" description="UspA" evidence="1">
    <location>
        <begin position="1"/>
        <end position="133"/>
    </location>
</feature>
<dbReference type="InterPro" id="IPR006016">
    <property type="entry name" value="UspA"/>
</dbReference>
<gene>
    <name evidence="2" type="ORF">JNB85_07920</name>
</gene>
<dbReference type="Pfam" id="PF00582">
    <property type="entry name" value="Usp"/>
    <property type="match status" value="1"/>
</dbReference>
<accession>A0ABS7GQX3</accession>
<evidence type="ECO:0000259" key="1">
    <source>
        <dbReference type="Pfam" id="PF00582"/>
    </source>
</evidence>
<protein>
    <submittedName>
        <fullName evidence="2">Universal stress protein</fullName>
    </submittedName>
</protein>
<organism evidence="2 3">
    <name type="scientific">Rhizobium mesosinicum</name>
    <dbReference type="NCBI Taxonomy" id="335017"/>
    <lineage>
        <taxon>Bacteria</taxon>
        <taxon>Pseudomonadati</taxon>
        <taxon>Pseudomonadota</taxon>
        <taxon>Alphaproteobacteria</taxon>
        <taxon>Hyphomicrobiales</taxon>
        <taxon>Rhizobiaceae</taxon>
        <taxon>Rhizobium/Agrobacterium group</taxon>
        <taxon>Rhizobium</taxon>
    </lineage>
</organism>
<sequence>MFNTVVCAIGMGSRERVHHLIDTSRELLAPGGALHFVHAVDRFPSLSAASPDAWATSVIAEAERKLCDLARPLPVSPAIHVRVGRPDEVILAVASEVGADLILVAAHREDILDKIFGSTVDHIAHHARCSVHIDRIGPQKRQGTDTHTPR</sequence>
<reference evidence="2 3" key="1">
    <citation type="journal article" date="2021" name="MBio">
        <title>Poor Competitiveness of Bradyrhizobium in Pigeon Pea Root Colonization in Indian Soils.</title>
        <authorList>
            <person name="Chalasani D."/>
            <person name="Basu A."/>
            <person name="Pullabhotla S.V.S.R.N."/>
            <person name="Jorrin B."/>
            <person name="Neal A.L."/>
            <person name="Poole P.S."/>
            <person name="Podile A.R."/>
            <person name="Tkacz A."/>
        </authorList>
    </citation>
    <scope>NUCLEOTIDE SEQUENCE [LARGE SCALE GENOMIC DNA]</scope>
    <source>
        <strain evidence="2 3">HU56</strain>
    </source>
</reference>
<comment type="caution">
    <text evidence="2">The sequence shown here is derived from an EMBL/GenBank/DDBJ whole genome shotgun (WGS) entry which is preliminary data.</text>
</comment>
<dbReference type="RefSeq" id="WP_220333802.1">
    <property type="nucleotide sequence ID" value="NZ_JAEUAK010000003.1"/>
</dbReference>
<dbReference type="CDD" id="cd00293">
    <property type="entry name" value="USP-like"/>
    <property type="match status" value="1"/>
</dbReference>
<dbReference type="EMBL" id="JAEUAK010000003">
    <property type="protein sequence ID" value="MBW9052342.1"/>
    <property type="molecule type" value="Genomic_DNA"/>
</dbReference>
<evidence type="ECO:0000313" key="3">
    <source>
        <dbReference type="Proteomes" id="UP000717752"/>
    </source>
</evidence>
<dbReference type="SUPFAM" id="SSF52402">
    <property type="entry name" value="Adenine nucleotide alpha hydrolases-like"/>
    <property type="match status" value="1"/>
</dbReference>
<keyword evidence="3" id="KW-1185">Reference proteome</keyword>
<name>A0ABS7GQX3_9HYPH</name>
<dbReference type="Gene3D" id="3.40.50.620">
    <property type="entry name" value="HUPs"/>
    <property type="match status" value="1"/>
</dbReference>